<gene>
    <name evidence="2" type="ORF">HII30_16590</name>
</gene>
<dbReference type="Proteomes" id="UP000565468">
    <property type="component" value="Unassembled WGS sequence"/>
</dbReference>
<reference evidence="2 3" key="1">
    <citation type="submission" date="2020-04" db="EMBL/GenBank/DDBJ databases">
        <title>Paenibacillus algicola sp. nov., a novel marine bacterium producing alginate lyase.</title>
        <authorList>
            <person name="Huang H."/>
        </authorList>
    </citation>
    <scope>NUCLEOTIDE SEQUENCE [LARGE SCALE GENOMIC DNA]</scope>
    <source>
        <strain evidence="2 3">L7-75</strain>
    </source>
</reference>
<evidence type="ECO:0000313" key="3">
    <source>
        <dbReference type="Proteomes" id="UP000565468"/>
    </source>
</evidence>
<keyword evidence="1" id="KW-0319">Glycerol metabolism</keyword>
<dbReference type="PANTHER" id="PTHR35787">
    <property type="entry name" value="GLYCEROL UPTAKE OPERON ANTITERMINATOR REGULATORY PROTEIN"/>
    <property type="match status" value="1"/>
</dbReference>
<dbReference type="PANTHER" id="PTHR35787:SF1">
    <property type="entry name" value="GLYCEROL UPTAKE OPERON ANTITERMINATOR REGULATORY PROTEIN"/>
    <property type="match status" value="1"/>
</dbReference>
<comment type="function">
    <text evidence="1">Regulates expression of the glpD operon. In the presence of glycerol 3-phosphate (G3P) causes antitermination of transcription of glpD at the inverted repeat of the leader region to enhance its transcription. Binds and stabilizes glpD leader mRNA.</text>
</comment>
<dbReference type="InterPro" id="IPR006699">
    <property type="entry name" value="GlpP"/>
</dbReference>
<dbReference type="PIRSF" id="PIRSF016897">
    <property type="entry name" value="GlpP"/>
    <property type="match status" value="1"/>
</dbReference>
<sequence length="191" mass="20905">MESKGEDNIEKPDLKVFPIIASVTRMDQLEAAMSSRVDRVILMAGDILNLSEIVDSLHQSGKKVFVHLEMVGGIGRDNVAVQYIADRFGIDGIVTTKTNAVAAARQAGIMSIQRVFAIDSAAVETAVKMINQARPDEVELMPGLMPRVIADMKKRIERPLIVGELIRSEQEIHLALESGANHISTGAVQFW</sequence>
<keyword evidence="3" id="KW-1185">Reference proteome</keyword>
<dbReference type="Gene3D" id="3.20.20.70">
    <property type="entry name" value="Aldolase class I"/>
    <property type="match status" value="1"/>
</dbReference>
<dbReference type="RefSeq" id="WP_169506167.1">
    <property type="nucleotide sequence ID" value="NZ_JABBPN010000017.1"/>
</dbReference>
<dbReference type="AlphaFoldDB" id="A0A848M9M9"/>
<dbReference type="InterPro" id="IPR013785">
    <property type="entry name" value="Aldolase_TIM"/>
</dbReference>
<dbReference type="GO" id="GO:0003723">
    <property type="term" value="F:RNA binding"/>
    <property type="evidence" value="ECO:0007669"/>
    <property type="project" value="UniProtKB-KW"/>
</dbReference>
<dbReference type="GO" id="GO:0006355">
    <property type="term" value="P:regulation of DNA-templated transcription"/>
    <property type="evidence" value="ECO:0007669"/>
    <property type="project" value="InterPro"/>
</dbReference>
<evidence type="ECO:0000256" key="1">
    <source>
        <dbReference type="PIRNR" id="PIRNR016897"/>
    </source>
</evidence>
<keyword evidence="1" id="KW-0694">RNA-binding</keyword>
<accession>A0A848M9M9</accession>
<keyword evidence="1" id="KW-0804">Transcription</keyword>
<evidence type="ECO:0000313" key="2">
    <source>
        <dbReference type="EMBL" id="NMO97385.1"/>
    </source>
</evidence>
<comment type="caution">
    <text evidence="2">The sequence shown here is derived from an EMBL/GenBank/DDBJ whole genome shotgun (WGS) entry which is preliminary data.</text>
</comment>
<dbReference type="SUPFAM" id="SSF110391">
    <property type="entry name" value="GlpP-like"/>
    <property type="match status" value="1"/>
</dbReference>
<dbReference type="Pfam" id="PF04309">
    <property type="entry name" value="G3P_antiterm"/>
    <property type="match status" value="1"/>
</dbReference>
<organism evidence="2 3">
    <name type="scientific">Paenibacillus lemnae</name>
    <dbReference type="NCBI Taxonomy" id="1330551"/>
    <lineage>
        <taxon>Bacteria</taxon>
        <taxon>Bacillati</taxon>
        <taxon>Bacillota</taxon>
        <taxon>Bacilli</taxon>
        <taxon>Bacillales</taxon>
        <taxon>Paenibacillaceae</taxon>
        <taxon>Paenibacillus</taxon>
    </lineage>
</organism>
<keyword evidence="1" id="KW-0805">Transcription regulation</keyword>
<dbReference type="GO" id="GO:0006071">
    <property type="term" value="P:glycerol metabolic process"/>
    <property type="evidence" value="ECO:0007669"/>
    <property type="project" value="UniProtKB-UniRule"/>
</dbReference>
<name>A0A848M9M9_PAELE</name>
<proteinExistence type="predicted"/>
<protein>
    <recommendedName>
        <fullName evidence="1">Glycerol uptake operon antiterminator regulatory protein</fullName>
    </recommendedName>
</protein>
<dbReference type="EMBL" id="JABBPN010000017">
    <property type="protein sequence ID" value="NMO97385.1"/>
    <property type="molecule type" value="Genomic_DNA"/>
</dbReference>